<dbReference type="GO" id="GO:0006139">
    <property type="term" value="P:nucleobase-containing compound metabolic process"/>
    <property type="evidence" value="ECO:0007669"/>
    <property type="project" value="InterPro"/>
</dbReference>
<dbReference type="GO" id="GO:0008408">
    <property type="term" value="F:3'-5' exonuclease activity"/>
    <property type="evidence" value="ECO:0007669"/>
    <property type="project" value="InterPro"/>
</dbReference>
<dbReference type="PANTHER" id="PTHR43040">
    <property type="entry name" value="RIBONUCLEASE D"/>
    <property type="match status" value="1"/>
</dbReference>
<keyword evidence="3" id="KW-1185">Reference proteome</keyword>
<dbReference type="Gene3D" id="3.30.420.10">
    <property type="entry name" value="Ribonuclease H-like superfamily/Ribonuclease H"/>
    <property type="match status" value="1"/>
</dbReference>
<reference evidence="2" key="2">
    <citation type="submission" date="2023-07" db="EMBL/GenBank/DDBJ databases">
        <authorList>
            <consortium name="Lawrence Berkeley National Laboratory"/>
            <person name="Haridas S."/>
            <person name="Hensen N."/>
            <person name="Bonometti L."/>
            <person name="Westerberg I."/>
            <person name="Brannstrom I.O."/>
            <person name="Guillou S."/>
            <person name="Cros-Aarteil S."/>
            <person name="Calhoun S."/>
            <person name="Kuo A."/>
            <person name="Mondo S."/>
            <person name="Pangilinan J."/>
            <person name="Riley R."/>
            <person name="LaButti K."/>
            <person name="Andreopoulos B."/>
            <person name="Lipzen A."/>
            <person name="Chen C."/>
            <person name="Yanf M."/>
            <person name="Daum C."/>
            <person name="Ng V."/>
            <person name="Clum A."/>
            <person name="Steindorff A."/>
            <person name="Ohm R."/>
            <person name="Martin F."/>
            <person name="Silar P."/>
            <person name="Natvig D."/>
            <person name="Lalanne C."/>
            <person name="Gautier V."/>
            <person name="Ament-velasquez S.L."/>
            <person name="Kruys A."/>
            <person name="Hutchinson M.I."/>
            <person name="Powell A.J."/>
            <person name="Barry K."/>
            <person name="Miller A.N."/>
            <person name="Grigoriev I.V."/>
            <person name="Debuchy R."/>
            <person name="Gladieux P."/>
            <person name="Thoren M.H."/>
            <person name="Johannesson H."/>
        </authorList>
    </citation>
    <scope>NUCLEOTIDE SEQUENCE</scope>
    <source>
        <strain evidence="2">FGSC 1904</strain>
    </source>
</reference>
<protein>
    <submittedName>
        <fullName evidence="2">Ribonuclease H-like domain-containing protein</fullName>
    </submittedName>
</protein>
<dbReference type="InterPro" id="IPR002562">
    <property type="entry name" value="3'-5'_exonuclease_dom"/>
</dbReference>
<dbReference type="SUPFAM" id="SSF53098">
    <property type="entry name" value="Ribonuclease H-like"/>
    <property type="match status" value="1"/>
</dbReference>
<evidence type="ECO:0000313" key="2">
    <source>
        <dbReference type="EMBL" id="KAK3402306.1"/>
    </source>
</evidence>
<feature type="domain" description="3'-5' exonuclease" evidence="1">
    <location>
        <begin position="37"/>
        <end position="211"/>
    </location>
</feature>
<dbReference type="AlphaFoldDB" id="A0AAE0UFF7"/>
<dbReference type="GO" id="GO:0003676">
    <property type="term" value="F:nucleic acid binding"/>
    <property type="evidence" value="ECO:0007669"/>
    <property type="project" value="InterPro"/>
</dbReference>
<evidence type="ECO:0000259" key="1">
    <source>
        <dbReference type="Pfam" id="PF01612"/>
    </source>
</evidence>
<sequence>MATPTPTPTPPTQTPTLINSLPAIQAFLSSLPASGSTLFLDLEGKNLSRHGTLSLLTIHVLPTKTTSIIDVQTLSQSAFTTSVSNGSGRTLKTILEDPHIPKYFWDVRNDADALFSHHRVRLQGVTDIQLLENATRVGGDRTYLNGLDKCVRQDLRLSYNEARRWATVKEGVKRLMNVPNQTDNIFTRRPLDEKTVRYCVNDVVYLPKLYALYKKRINGVWLQKVMDESGRRVVEACSAGYEPHSEKKKFGPWGAELGGRKMTMWEWIDNMDDEFRY</sequence>
<dbReference type="InterPro" id="IPR036397">
    <property type="entry name" value="RNaseH_sf"/>
</dbReference>
<dbReference type="Proteomes" id="UP001281003">
    <property type="component" value="Unassembled WGS sequence"/>
</dbReference>
<name>A0AAE0UFF7_SORBR</name>
<dbReference type="Pfam" id="PF01612">
    <property type="entry name" value="DNA_pol_A_exo1"/>
    <property type="match status" value="1"/>
</dbReference>
<organism evidence="2 3">
    <name type="scientific">Sordaria brevicollis</name>
    <dbReference type="NCBI Taxonomy" id="83679"/>
    <lineage>
        <taxon>Eukaryota</taxon>
        <taxon>Fungi</taxon>
        <taxon>Dikarya</taxon>
        <taxon>Ascomycota</taxon>
        <taxon>Pezizomycotina</taxon>
        <taxon>Sordariomycetes</taxon>
        <taxon>Sordariomycetidae</taxon>
        <taxon>Sordariales</taxon>
        <taxon>Sordariaceae</taxon>
        <taxon>Sordaria</taxon>
    </lineage>
</organism>
<comment type="caution">
    <text evidence="2">The sequence shown here is derived from an EMBL/GenBank/DDBJ whole genome shotgun (WGS) entry which is preliminary data.</text>
</comment>
<reference evidence="2" key="1">
    <citation type="journal article" date="2023" name="Mol. Phylogenet. Evol.">
        <title>Genome-scale phylogeny and comparative genomics of the fungal order Sordariales.</title>
        <authorList>
            <person name="Hensen N."/>
            <person name="Bonometti L."/>
            <person name="Westerberg I."/>
            <person name="Brannstrom I.O."/>
            <person name="Guillou S."/>
            <person name="Cros-Aarteil S."/>
            <person name="Calhoun S."/>
            <person name="Haridas S."/>
            <person name="Kuo A."/>
            <person name="Mondo S."/>
            <person name="Pangilinan J."/>
            <person name="Riley R."/>
            <person name="LaButti K."/>
            <person name="Andreopoulos B."/>
            <person name="Lipzen A."/>
            <person name="Chen C."/>
            <person name="Yan M."/>
            <person name="Daum C."/>
            <person name="Ng V."/>
            <person name="Clum A."/>
            <person name="Steindorff A."/>
            <person name="Ohm R.A."/>
            <person name="Martin F."/>
            <person name="Silar P."/>
            <person name="Natvig D.O."/>
            <person name="Lalanne C."/>
            <person name="Gautier V."/>
            <person name="Ament-Velasquez S.L."/>
            <person name="Kruys A."/>
            <person name="Hutchinson M.I."/>
            <person name="Powell A.J."/>
            <person name="Barry K."/>
            <person name="Miller A.N."/>
            <person name="Grigoriev I.V."/>
            <person name="Debuchy R."/>
            <person name="Gladieux P."/>
            <person name="Hiltunen Thoren M."/>
            <person name="Johannesson H."/>
        </authorList>
    </citation>
    <scope>NUCLEOTIDE SEQUENCE</scope>
    <source>
        <strain evidence="2">FGSC 1904</strain>
    </source>
</reference>
<accession>A0AAE0UFF7</accession>
<proteinExistence type="predicted"/>
<dbReference type="InterPro" id="IPR012337">
    <property type="entry name" value="RNaseH-like_sf"/>
</dbReference>
<dbReference type="EMBL" id="JAUTDP010000002">
    <property type="protein sequence ID" value="KAK3402306.1"/>
    <property type="molecule type" value="Genomic_DNA"/>
</dbReference>
<dbReference type="PANTHER" id="PTHR43040:SF1">
    <property type="entry name" value="RIBONUCLEASE D"/>
    <property type="match status" value="1"/>
</dbReference>
<gene>
    <name evidence="2" type="ORF">B0T20DRAFT_346956</name>
</gene>
<evidence type="ECO:0000313" key="3">
    <source>
        <dbReference type="Proteomes" id="UP001281003"/>
    </source>
</evidence>